<dbReference type="InterPro" id="IPR011990">
    <property type="entry name" value="TPR-like_helical_dom_sf"/>
</dbReference>
<dbReference type="SUPFAM" id="SSF48452">
    <property type="entry name" value="TPR-like"/>
    <property type="match status" value="1"/>
</dbReference>
<feature type="non-terminal residue" evidence="3">
    <location>
        <position position="1"/>
    </location>
</feature>
<dbReference type="AlphaFoldDB" id="X1E9X1"/>
<dbReference type="PANTHER" id="PTHR44943">
    <property type="entry name" value="CELLULOSE SYNTHASE OPERON PROTEIN C"/>
    <property type="match status" value="1"/>
</dbReference>
<sequence length="127" mass="14634">DDFAEAYSNLGILLFQQAKDEEAEEALIRAIELKSDESQVKVVLGNLYFLKAKALLQDEKIDEALEKLKTSYSYNPNYSYTSYFFGYAYSQKNMKEDAIKYFEAFLEMEPNAPQAAQVKEILESLKK</sequence>
<protein>
    <submittedName>
        <fullName evidence="3">Uncharacterized protein</fullName>
    </submittedName>
</protein>
<reference evidence="3" key="1">
    <citation type="journal article" date="2014" name="Front. Microbiol.">
        <title>High frequency of phylogenetically diverse reductive dehalogenase-homologous genes in deep subseafloor sedimentary metagenomes.</title>
        <authorList>
            <person name="Kawai M."/>
            <person name="Futagami T."/>
            <person name="Toyoda A."/>
            <person name="Takaki Y."/>
            <person name="Nishi S."/>
            <person name="Hori S."/>
            <person name="Arai W."/>
            <person name="Tsubouchi T."/>
            <person name="Morono Y."/>
            <person name="Uchiyama I."/>
            <person name="Ito T."/>
            <person name="Fujiyama A."/>
            <person name="Inagaki F."/>
            <person name="Takami H."/>
        </authorList>
    </citation>
    <scope>NUCLEOTIDE SEQUENCE</scope>
    <source>
        <strain evidence="3">Expedition CK06-06</strain>
    </source>
</reference>
<evidence type="ECO:0000256" key="1">
    <source>
        <dbReference type="ARBA" id="ARBA00022737"/>
    </source>
</evidence>
<dbReference type="Gene3D" id="1.25.40.10">
    <property type="entry name" value="Tetratricopeptide repeat domain"/>
    <property type="match status" value="2"/>
</dbReference>
<dbReference type="InterPro" id="IPR051685">
    <property type="entry name" value="Ycf3/AcsC/BcsC/TPR_MFPF"/>
</dbReference>
<evidence type="ECO:0000256" key="2">
    <source>
        <dbReference type="ARBA" id="ARBA00022803"/>
    </source>
</evidence>
<name>X1E9X1_9ZZZZ</name>
<keyword evidence="1" id="KW-0677">Repeat</keyword>
<dbReference type="PANTHER" id="PTHR44943:SF8">
    <property type="entry name" value="TPR REPEAT-CONTAINING PROTEIN MJ0263"/>
    <property type="match status" value="1"/>
</dbReference>
<dbReference type="Pfam" id="PF14559">
    <property type="entry name" value="TPR_19"/>
    <property type="match status" value="1"/>
</dbReference>
<dbReference type="Pfam" id="PF13181">
    <property type="entry name" value="TPR_8"/>
    <property type="match status" value="1"/>
</dbReference>
<organism evidence="3">
    <name type="scientific">marine sediment metagenome</name>
    <dbReference type="NCBI Taxonomy" id="412755"/>
    <lineage>
        <taxon>unclassified sequences</taxon>
        <taxon>metagenomes</taxon>
        <taxon>ecological metagenomes</taxon>
    </lineage>
</organism>
<keyword evidence="2" id="KW-0802">TPR repeat</keyword>
<dbReference type="SMART" id="SM00028">
    <property type="entry name" value="TPR"/>
    <property type="match status" value="3"/>
</dbReference>
<dbReference type="PROSITE" id="PS50005">
    <property type="entry name" value="TPR"/>
    <property type="match status" value="2"/>
</dbReference>
<proteinExistence type="predicted"/>
<dbReference type="InterPro" id="IPR019734">
    <property type="entry name" value="TPR_rpt"/>
</dbReference>
<comment type="caution">
    <text evidence="3">The sequence shown here is derived from an EMBL/GenBank/DDBJ whole genome shotgun (WGS) entry which is preliminary data.</text>
</comment>
<accession>X1E9X1</accession>
<evidence type="ECO:0000313" key="3">
    <source>
        <dbReference type="EMBL" id="GAH30056.1"/>
    </source>
</evidence>
<dbReference type="EMBL" id="BARU01001194">
    <property type="protein sequence ID" value="GAH30056.1"/>
    <property type="molecule type" value="Genomic_DNA"/>
</dbReference>
<gene>
    <name evidence="3" type="ORF">S03H2_03271</name>
</gene>